<keyword evidence="3" id="KW-0812">Transmembrane</keyword>
<evidence type="ECO:0000256" key="2">
    <source>
        <dbReference type="SAM" id="MobiDB-lite"/>
    </source>
</evidence>
<keyword evidence="3" id="KW-1133">Transmembrane helix</keyword>
<evidence type="ECO:0000256" key="1">
    <source>
        <dbReference type="ARBA" id="ARBA00004141"/>
    </source>
</evidence>
<comment type="subcellular location">
    <subcellularLocation>
        <location evidence="1">Membrane</location>
        <topology evidence="1">Multi-pass membrane protein</topology>
    </subcellularLocation>
</comment>
<dbReference type="GO" id="GO:0009535">
    <property type="term" value="C:chloroplast thylakoid membrane"/>
    <property type="evidence" value="ECO:0007669"/>
    <property type="project" value="TreeGrafter"/>
</dbReference>
<reference evidence="5 6" key="1">
    <citation type="submission" date="2023-10" db="EMBL/GenBank/DDBJ databases">
        <title>Chromosome-scale genome assembly provides insights into flower coloration mechanisms of Canna indica.</title>
        <authorList>
            <person name="Li C."/>
        </authorList>
    </citation>
    <scope>NUCLEOTIDE SEQUENCE [LARGE SCALE GENOMIC DNA]</scope>
    <source>
        <tissue evidence="5">Flower</tissue>
    </source>
</reference>
<name>A0AAQ3Q0A1_9LILI</name>
<dbReference type="Pfam" id="PF14159">
    <property type="entry name" value="CAAD"/>
    <property type="match status" value="1"/>
</dbReference>
<gene>
    <name evidence="5" type="ORF">Cni_G00891</name>
</gene>
<dbReference type="AlphaFoldDB" id="A0AAQ3Q0A1"/>
<organism evidence="5 6">
    <name type="scientific">Canna indica</name>
    <name type="common">Indian-shot</name>
    <dbReference type="NCBI Taxonomy" id="4628"/>
    <lineage>
        <taxon>Eukaryota</taxon>
        <taxon>Viridiplantae</taxon>
        <taxon>Streptophyta</taxon>
        <taxon>Embryophyta</taxon>
        <taxon>Tracheophyta</taxon>
        <taxon>Spermatophyta</taxon>
        <taxon>Magnoliopsida</taxon>
        <taxon>Liliopsida</taxon>
        <taxon>Zingiberales</taxon>
        <taxon>Cannaceae</taxon>
        <taxon>Canna</taxon>
    </lineage>
</organism>
<keyword evidence="3" id="KW-0472">Membrane</keyword>
<sequence>MELCATSCCRPAIRCLDRPTAVNSLLFVYFSCRPLADYPSVSSISPKSKPGFGRSFGRPLRAKASDEETSTAIGDGDAARKRFEGPSFMMGSSSTEENDPEDDFWSKLNLTLDTGAASSIVLYGAGSLVALWVSAAIVSSIDSLPVFPKVMEVVGLGFTVWFITRYLIFKENREELFRKVDDLKGKILGRDD</sequence>
<dbReference type="EMBL" id="CP136890">
    <property type="protein sequence ID" value="WOK92200.1"/>
    <property type="molecule type" value="Genomic_DNA"/>
</dbReference>
<dbReference type="PANTHER" id="PTHR33222:SF2">
    <property type="entry name" value="PROTEIN CURVATURE THYLAKOID 1D, CHLOROPLASTIC"/>
    <property type="match status" value="1"/>
</dbReference>
<dbReference type="PANTHER" id="PTHR33222">
    <property type="match status" value="1"/>
</dbReference>
<protein>
    <recommendedName>
        <fullName evidence="4">Cyanobacterial aminoacyl-tRNA synthetase CAAD domain-containing protein</fullName>
    </recommendedName>
</protein>
<feature type="region of interest" description="Disordered" evidence="2">
    <location>
        <begin position="52"/>
        <end position="83"/>
    </location>
</feature>
<feature type="domain" description="Cyanobacterial aminoacyl-tRNA synthetase CAAD" evidence="4">
    <location>
        <begin position="118"/>
        <end position="189"/>
    </location>
</feature>
<keyword evidence="6" id="KW-1185">Reference proteome</keyword>
<evidence type="ECO:0000259" key="4">
    <source>
        <dbReference type="Pfam" id="PF14159"/>
    </source>
</evidence>
<dbReference type="InterPro" id="IPR033344">
    <property type="entry name" value="CURT1"/>
</dbReference>
<feature type="transmembrane region" description="Helical" evidence="3">
    <location>
        <begin position="153"/>
        <end position="169"/>
    </location>
</feature>
<evidence type="ECO:0000256" key="3">
    <source>
        <dbReference type="SAM" id="Phobius"/>
    </source>
</evidence>
<evidence type="ECO:0000313" key="5">
    <source>
        <dbReference type="EMBL" id="WOK92200.1"/>
    </source>
</evidence>
<dbReference type="Proteomes" id="UP001327560">
    <property type="component" value="Chromosome 1"/>
</dbReference>
<evidence type="ECO:0000313" key="6">
    <source>
        <dbReference type="Proteomes" id="UP001327560"/>
    </source>
</evidence>
<feature type="transmembrane region" description="Helical" evidence="3">
    <location>
        <begin position="120"/>
        <end position="141"/>
    </location>
</feature>
<dbReference type="InterPro" id="IPR025564">
    <property type="entry name" value="CAAD_dom"/>
</dbReference>
<accession>A0AAQ3Q0A1</accession>
<proteinExistence type="predicted"/>